<keyword evidence="5 8" id="KW-1133">Transmembrane helix</keyword>
<keyword evidence="10" id="KW-1185">Reference proteome</keyword>
<proteinExistence type="inferred from homology"/>
<dbReference type="Proteomes" id="UP000422764">
    <property type="component" value="Chromosome"/>
</dbReference>
<keyword evidence="7" id="KW-0808">Transferase</keyword>
<dbReference type="GO" id="GO:0005886">
    <property type="term" value="C:plasma membrane"/>
    <property type="evidence" value="ECO:0007669"/>
    <property type="project" value="UniProtKB-SubCell"/>
</dbReference>
<organism evidence="9 10">
    <name type="scientific">Clostridium bovifaecis</name>
    <dbReference type="NCBI Taxonomy" id="2184719"/>
    <lineage>
        <taxon>Bacteria</taxon>
        <taxon>Bacillati</taxon>
        <taxon>Bacillota</taxon>
        <taxon>Clostridia</taxon>
        <taxon>Eubacteriales</taxon>
        <taxon>Clostridiaceae</taxon>
        <taxon>Clostridium</taxon>
    </lineage>
</organism>
<keyword evidence="3 7" id="KW-1003">Cell membrane</keyword>
<evidence type="ECO:0000256" key="8">
    <source>
        <dbReference type="SAM" id="Phobius"/>
    </source>
</evidence>
<evidence type="ECO:0000256" key="6">
    <source>
        <dbReference type="ARBA" id="ARBA00023136"/>
    </source>
</evidence>
<feature type="transmembrane region" description="Helical" evidence="8">
    <location>
        <begin position="150"/>
        <end position="168"/>
    </location>
</feature>
<dbReference type="GO" id="GO:0016746">
    <property type="term" value="F:acyltransferase activity"/>
    <property type="evidence" value="ECO:0007669"/>
    <property type="project" value="UniProtKB-KW"/>
</dbReference>
<feature type="transmembrane region" description="Helical" evidence="8">
    <location>
        <begin position="114"/>
        <end position="130"/>
    </location>
</feature>
<sequence length="488" mass="57226">MLFNSFSFLIFFPIVTVLYFLIPYKYRWILLLAASYYFYMSWNPKYVVLILTTTFISYLSGMWIENTLNLKKKKAYLSFSILSNLAILFVFKYLNFFNDSFRQLFSYFHASYPISNFKLLLPVGISFYTFQSLSYSIDVYRGTQKAERHFGIYALYLSFFPQLVAGPIERSDRLLPQFYKKHNFDYKRVTDGLKIMGWGFFKKVVIADRLAILVNTVYNNPTSYTGLPLIVATIFFAFQIFCDFSGYSDIAIGAAKVMGYDLMENFRSPYFSKNIAEFWRRWHISLSTWFKDYLYIPMGGSRVKKSRHFFNIFITFMVSGLWHGASWTFVIWGALHGIYQIVGALTKRFRESFADTIGLTKMPKLHKFIKALITFILVDFAWIFFRANSLSDALYVVKNLFRGLGDINSLNRVVELLLSLGLDKTSFLVGIAAIAIMEMVHLLQRRNSIVDILNKQTALFRWVIYYVLIFTIMLFGVFEQSQFIYFQF</sequence>
<evidence type="ECO:0000313" key="9">
    <source>
        <dbReference type="EMBL" id="QGU95839.1"/>
    </source>
</evidence>
<reference evidence="9 10" key="1">
    <citation type="submission" date="2019-12" db="EMBL/GenBank/DDBJ databases">
        <title>Genome sequenceing of Clostridium bovifaecis.</title>
        <authorList>
            <person name="Yao Y."/>
        </authorList>
    </citation>
    <scope>NUCLEOTIDE SEQUENCE [LARGE SCALE GENOMIC DNA]</scope>
    <source>
        <strain evidence="9 10">BXX</strain>
    </source>
</reference>
<dbReference type="EMBL" id="CP046522">
    <property type="protein sequence ID" value="QGU95839.1"/>
    <property type="molecule type" value="Genomic_DNA"/>
</dbReference>
<dbReference type="PANTHER" id="PTHR13285">
    <property type="entry name" value="ACYLTRANSFERASE"/>
    <property type="match status" value="1"/>
</dbReference>
<accession>A0A6I6EQA5</accession>
<evidence type="ECO:0000256" key="5">
    <source>
        <dbReference type="ARBA" id="ARBA00022989"/>
    </source>
</evidence>
<keyword evidence="7" id="KW-0012">Acyltransferase</keyword>
<dbReference type="PIRSF" id="PIRSF500217">
    <property type="entry name" value="AlgI"/>
    <property type="match status" value="1"/>
</dbReference>
<feature type="transmembrane region" description="Helical" evidence="8">
    <location>
        <begin position="76"/>
        <end position="94"/>
    </location>
</feature>
<dbReference type="PIRSF" id="PIRSF016636">
    <property type="entry name" value="AlgI_DltB"/>
    <property type="match status" value="1"/>
</dbReference>
<feature type="transmembrane region" description="Helical" evidence="8">
    <location>
        <begin position="46"/>
        <end position="64"/>
    </location>
</feature>
<comment type="subcellular location">
    <subcellularLocation>
        <location evidence="1">Cell membrane</location>
        <topology evidence="1">Multi-pass membrane protein</topology>
    </subcellularLocation>
</comment>
<feature type="transmembrane region" description="Helical" evidence="8">
    <location>
        <begin position="223"/>
        <end position="242"/>
    </location>
</feature>
<dbReference type="InterPro" id="IPR024194">
    <property type="entry name" value="Ac/AlaTfrase_AlgI/DltB"/>
</dbReference>
<dbReference type="PANTHER" id="PTHR13285:SF18">
    <property type="entry name" value="PROTEIN-CYSTEINE N-PALMITOYLTRANSFERASE RASP"/>
    <property type="match status" value="1"/>
</dbReference>
<evidence type="ECO:0000256" key="3">
    <source>
        <dbReference type="ARBA" id="ARBA00022475"/>
    </source>
</evidence>
<keyword evidence="6 7" id="KW-0472">Membrane</keyword>
<feature type="transmembrane region" description="Helical" evidence="8">
    <location>
        <begin position="463"/>
        <end position="485"/>
    </location>
</feature>
<evidence type="ECO:0000256" key="2">
    <source>
        <dbReference type="ARBA" id="ARBA00010323"/>
    </source>
</evidence>
<protein>
    <submittedName>
        <fullName evidence="9">MBOAT family protein</fullName>
    </submittedName>
</protein>
<dbReference type="InterPro" id="IPR051085">
    <property type="entry name" value="MB_O-acyltransferase"/>
</dbReference>
<dbReference type="InterPro" id="IPR004299">
    <property type="entry name" value="MBOAT_fam"/>
</dbReference>
<name>A0A6I6EQA5_9CLOT</name>
<feature type="transmembrane region" description="Helical" evidence="8">
    <location>
        <begin position="368"/>
        <end position="385"/>
    </location>
</feature>
<evidence type="ECO:0000256" key="1">
    <source>
        <dbReference type="ARBA" id="ARBA00004651"/>
    </source>
</evidence>
<evidence type="ECO:0000256" key="7">
    <source>
        <dbReference type="PIRNR" id="PIRNR016636"/>
    </source>
</evidence>
<comment type="similarity">
    <text evidence="2 7">Belongs to the membrane-bound acyltransferase family.</text>
</comment>
<feature type="transmembrane region" description="Helical" evidence="8">
    <location>
        <begin position="7"/>
        <end position="26"/>
    </location>
</feature>
<dbReference type="AlphaFoldDB" id="A0A6I6EQA5"/>
<dbReference type="GO" id="GO:0042121">
    <property type="term" value="P:alginic acid biosynthetic process"/>
    <property type="evidence" value="ECO:0007669"/>
    <property type="project" value="InterPro"/>
</dbReference>
<gene>
    <name evidence="9" type="ORF">GOM49_12695</name>
</gene>
<keyword evidence="4 8" id="KW-0812">Transmembrane</keyword>
<evidence type="ECO:0000256" key="4">
    <source>
        <dbReference type="ARBA" id="ARBA00022692"/>
    </source>
</evidence>
<dbReference type="Pfam" id="PF03062">
    <property type="entry name" value="MBOAT"/>
    <property type="match status" value="1"/>
</dbReference>
<evidence type="ECO:0000313" key="10">
    <source>
        <dbReference type="Proteomes" id="UP000422764"/>
    </source>
</evidence>
<feature type="transmembrane region" description="Helical" evidence="8">
    <location>
        <begin position="308"/>
        <end position="323"/>
    </location>
</feature>
<dbReference type="InterPro" id="IPR028362">
    <property type="entry name" value="AlgI"/>
</dbReference>